<keyword evidence="3" id="KW-1185">Reference proteome</keyword>
<gene>
    <name evidence="2" type="ORF">SPARVUS_LOCUS113611</name>
</gene>
<accession>A0ABN9A8X7</accession>
<name>A0ABN9A8X7_9NEOB</name>
<feature type="compositionally biased region" description="Polar residues" evidence="1">
    <location>
        <begin position="1"/>
        <end position="12"/>
    </location>
</feature>
<feature type="compositionally biased region" description="Basic and acidic residues" evidence="1">
    <location>
        <begin position="36"/>
        <end position="55"/>
    </location>
</feature>
<dbReference type="Proteomes" id="UP001162483">
    <property type="component" value="Unassembled WGS sequence"/>
</dbReference>
<evidence type="ECO:0000313" key="3">
    <source>
        <dbReference type="Proteomes" id="UP001162483"/>
    </source>
</evidence>
<evidence type="ECO:0000256" key="1">
    <source>
        <dbReference type="SAM" id="MobiDB-lite"/>
    </source>
</evidence>
<reference evidence="2" key="1">
    <citation type="submission" date="2023-05" db="EMBL/GenBank/DDBJ databases">
        <authorList>
            <person name="Stuckert A."/>
        </authorList>
    </citation>
    <scope>NUCLEOTIDE SEQUENCE</scope>
</reference>
<comment type="caution">
    <text evidence="2">The sequence shown here is derived from an EMBL/GenBank/DDBJ whole genome shotgun (WGS) entry which is preliminary data.</text>
</comment>
<proteinExistence type="predicted"/>
<feature type="non-terminal residue" evidence="2">
    <location>
        <position position="1"/>
    </location>
</feature>
<organism evidence="2 3">
    <name type="scientific">Staurois parvus</name>
    <dbReference type="NCBI Taxonomy" id="386267"/>
    <lineage>
        <taxon>Eukaryota</taxon>
        <taxon>Metazoa</taxon>
        <taxon>Chordata</taxon>
        <taxon>Craniata</taxon>
        <taxon>Vertebrata</taxon>
        <taxon>Euteleostomi</taxon>
        <taxon>Amphibia</taxon>
        <taxon>Batrachia</taxon>
        <taxon>Anura</taxon>
        <taxon>Neobatrachia</taxon>
        <taxon>Ranoidea</taxon>
        <taxon>Ranidae</taxon>
        <taxon>Staurois</taxon>
    </lineage>
</organism>
<protein>
    <submittedName>
        <fullName evidence="2">Uncharacterized protein</fullName>
    </submittedName>
</protein>
<sequence length="55" mass="5791">AAQSPGTLSSEPGGSGTQGSGRKSGLCDPGSFATSVKREKREGERREIEKRKGER</sequence>
<dbReference type="EMBL" id="CATNWA010000044">
    <property type="protein sequence ID" value="CAI9532153.1"/>
    <property type="molecule type" value="Genomic_DNA"/>
</dbReference>
<evidence type="ECO:0000313" key="2">
    <source>
        <dbReference type="EMBL" id="CAI9532153.1"/>
    </source>
</evidence>
<feature type="region of interest" description="Disordered" evidence="1">
    <location>
        <begin position="1"/>
        <end position="55"/>
    </location>
</feature>
<feature type="non-terminal residue" evidence="2">
    <location>
        <position position="55"/>
    </location>
</feature>